<keyword evidence="6" id="KW-0539">Nucleus</keyword>
<evidence type="ECO:0000313" key="8">
    <source>
        <dbReference type="EMBL" id="KAG0523604.1"/>
    </source>
</evidence>
<reference evidence="8" key="1">
    <citation type="journal article" date="2019" name="BMC Genomics">
        <title>A new reference genome for Sorghum bicolor reveals high levels of sequence similarity between sweet and grain genotypes: implications for the genetics of sugar metabolism.</title>
        <authorList>
            <person name="Cooper E.A."/>
            <person name="Brenton Z.W."/>
            <person name="Flinn B.S."/>
            <person name="Jenkins J."/>
            <person name="Shu S."/>
            <person name="Flowers D."/>
            <person name="Luo F."/>
            <person name="Wang Y."/>
            <person name="Xia P."/>
            <person name="Barry K."/>
            <person name="Daum C."/>
            <person name="Lipzen A."/>
            <person name="Yoshinaga Y."/>
            <person name="Schmutz J."/>
            <person name="Saski C."/>
            <person name="Vermerris W."/>
            <person name="Kresovich S."/>
        </authorList>
    </citation>
    <scope>NUCLEOTIDE SEQUENCE</scope>
</reference>
<comment type="function">
    <text evidence="1">Putative transcription factor.</text>
</comment>
<name>A0A921QJW6_SORBI</name>
<organism evidence="8 9">
    <name type="scientific">Sorghum bicolor</name>
    <name type="common">Sorghum</name>
    <name type="synonym">Sorghum vulgare</name>
    <dbReference type="NCBI Taxonomy" id="4558"/>
    <lineage>
        <taxon>Eukaryota</taxon>
        <taxon>Viridiplantae</taxon>
        <taxon>Streptophyta</taxon>
        <taxon>Embryophyta</taxon>
        <taxon>Tracheophyta</taxon>
        <taxon>Spermatophyta</taxon>
        <taxon>Magnoliopsida</taxon>
        <taxon>Liliopsida</taxon>
        <taxon>Poales</taxon>
        <taxon>Poaceae</taxon>
        <taxon>PACMAD clade</taxon>
        <taxon>Panicoideae</taxon>
        <taxon>Andropogonodae</taxon>
        <taxon>Andropogoneae</taxon>
        <taxon>Sorghinae</taxon>
        <taxon>Sorghum</taxon>
    </lineage>
</organism>
<accession>A0A921QJW6</accession>
<dbReference type="GO" id="GO:0003677">
    <property type="term" value="F:DNA binding"/>
    <property type="evidence" value="ECO:0007669"/>
    <property type="project" value="UniProtKB-KW"/>
</dbReference>
<keyword evidence="5" id="KW-0804">Transcription</keyword>
<gene>
    <name evidence="8" type="ORF">BDA96_07G137000</name>
</gene>
<evidence type="ECO:0000259" key="7">
    <source>
        <dbReference type="PROSITE" id="PS51519"/>
    </source>
</evidence>
<reference evidence="8" key="2">
    <citation type="submission" date="2020-10" db="EMBL/GenBank/DDBJ databases">
        <authorList>
            <person name="Cooper E.A."/>
            <person name="Brenton Z.W."/>
            <person name="Flinn B.S."/>
            <person name="Jenkins J."/>
            <person name="Shu S."/>
            <person name="Flowers D."/>
            <person name="Luo F."/>
            <person name="Wang Y."/>
            <person name="Xia P."/>
            <person name="Barry K."/>
            <person name="Daum C."/>
            <person name="Lipzen A."/>
            <person name="Yoshinaga Y."/>
            <person name="Schmutz J."/>
            <person name="Saski C."/>
            <person name="Vermerris W."/>
            <person name="Kresovich S."/>
        </authorList>
    </citation>
    <scope>NUCLEOTIDE SEQUENCE</scope>
</reference>
<evidence type="ECO:0000256" key="2">
    <source>
        <dbReference type="ARBA" id="ARBA00023015"/>
    </source>
</evidence>
<evidence type="ECO:0000256" key="3">
    <source>
        <dbReference type="ARBA" id="ARBA00023054"/>
    </source>
</evidence>
<keyword evidence="2" id="KW-0805">Transcription regulation</keyword>
<sequence>MSDEVYDADGDISRYLQTPSLEPLVLAVPDDGETAATHVVGAPQHVPPPVLGGVALPTAPTTPVNLSMEFGNDDVQNNHAMTMDMQPLQGQGQYGFPADHATLPEQSCVLPELLGALSLYDHYSMDDGDDDTVHALFKSAEDAGNNHSSAVAAEHSVLPVEEDLITFVPFVLGQLDCSKCRSVREVLHESANHKLYFVVHVGDPAGTFQHAIIDRAYIDASGQTILNELMYADLRKRTHGRVQNFIANSVEMLKNDTSGKLTDSCSTFQANNSMHIELETNMLKEILSAPSSNTEAVGVPQSGPQAPHQTVTRAEVNTNVDDTVLNNAANWPVFSPPAAILESSQVSVQRGMPSSSDASATGNESLLAKQRRRISQLTMKDIANLMHMSKKDAAKKLNISVTSLKRLCRKNNTDRWPARKINSLDSQIKKLEEAALRNVGTTGLLAIKEKMEKLNYEKAMVYASVWKVIQENQKHNDGAGGSSG</sequence>
<proteinExistence type="predicted"/>
<protein>
    <recommendedName>
        <fullName evidence="7">RWP-RK domain-containing protein</fullName>
    </recommendedName>
</protein>
<dbReference type="PANTHER" id="PTHR46373:SF3">
    <property type="entry name" value="RWP-RK DOMAIN-CONTAINING PROTEIN"/>
    <property type="match status" value="1"/>
</dbReference>
<evidence type="ECO:0000256" key="5">
    <source>
        <dbReference type="ARBA" id="ARBA00023163"/>
    </source>
</evidence>
<dbReference type="AlphaFoldDB" id="A0A921QJW6"/>
<dbReference type="InterPro" id="IPR003035">
    <property type="entry name" value="RWP-RK_dom"/>
</dbReference>
<dbReference type="EMBL" id="CM027686">
    <property type="protein sequence ID" value="KAG0523604.1"/>
    <property type="molecule type" value="Genomic_DNA"/>
</dbReference>
<evidence type="ECO:0000256" key="6">
    <source>
        <dbReference type="ARBA" id="ARBA00023242"/>
    </source>
</evidence>
<dbReference type="PANTHER" id="PTHR46373">
    <property type="entry name" value="PROTEIN RKD4"/>
    <property type="match status" value="1"/>
</dbReference>
<dbReference type="PROSITE" id="PS51519">
    <property type="entry name" value="RWP_RK"/>
    <property type="match status" value="1"/>
</dbReference>
<dbReference type="Pfam" id="PF02042">
    <property type="entry name" value="RWP-RK"/>
    <property type="match status" value="1"/>
</dbReference>
<dbReference type="Proteomes" id="UP000807115">
    <property type="component" value="Chromosome 7"/>
</dbReference>
<evidence type="ECO:0000256" key="4">
    <source>
        <dbReference type="ARBA" id="ARBA00023125"/>
    </source>
</evidence>
<comment type="caution">
    <text evidence="8">The sequence shown here is derived from an EMBL/GenBank/DDBJ whole genome shotgun (WGS) entry which is preliminary data.</text>
</comment>
<evidence type="ECO:0000256" key="1">
    <source>
        <dbReference type="ARBA" id="ARBA00004049"/>
    </source>
</evidence>
<keyword evidence="3" id="KW-0175">Coiled coil</keyword>
<keyword evidence="4" id="KW-0238">DNA-binding</keyword>
<feature type="domain" description="RWP-RK" evidence="7">
    <location>
        <begin position="364"/>
        <end position="445"/>
    </location>
</feature>
<dbReference type="InterPro" id="IPR044607">
    <property type="entry name" value="RKD-like"/>
</dbReference>
<dbReference type="GO" id="GO:0003700">
    <property type="term" value="F:DNA-binding transcription factor activity"/>
    <property type="evidence" value="ECO:0007669"/>
    <property type="project" value="InterPro"/>
</dbReference>
<evidence type="ECO:0000313" key="9">
    <source>
        <dbReference type="Proteomes" id="UP000807115"/>
    </source>
</evidence>